<evidence type="ECO:0000313" key="3">
    <source>
        <dbReference type="Proteomes" id="UP000500895"/>
    </source>
</evidence>
<dbReference type="Pfam" id="PF06035">
    <property type="entry name" value="Peptidase_C93"/>
    <property type="match status" value="1"/>
</dbReference>
<organism evidence="2 3">
    <name type="scientific">Bradyrhizobium symbiodeficiens</name>
    <dbReference type="NCBI Taxonomy" id="1404367"/>
    <lineage>
        <taxon>Bacteria</taxon>
        <taxon>Pseudomonadati</taxon>
        <taxon>Pseudomonadota</taxon>
        <taxon>Alphaproteobacteria</taxon>
        <taxon>Hyphomicrobiales</taxon>
        <taxon>Nitrobacteraceae</taxon>
        <taxon>Bradyrhizobium</taxon>
    </lineage>
</organism>
<reference evidence="2 3" key="1">
    <citation type="journal article" date="2020" name="Int. J. Syst. Evol. Microbiol.">
        <title>Description and complete genome sequences of Bradyrhizobium symbiodeficiens sp. nov., a non-symbiotic bacterium associated with legumes native to Canada.</title>
        <authorList>
            <person name="Bromfield E.S.P."/>
            <person name="Cloutier S."/>
            <person name="Nguyen H.D.T."/>
        </authorList>
    </citation>
    <scope>NUCLEOTIDE SEQUENCE [LARGE SCALE GENOMIC DNA]</scope>
    <source>
        <strain evidence="2 3">101S1MB</strain>
    </source>
</reference>
<dbReference type="EMBL" id="CP050066">
    <property type="protein sequence ID" value="QIP05549.1"/>
    <property type="molecule type" value="Genomic_DNA"/>
</dbReference>
<feature type="signal peptide" evidence="1">
    <location>
        <begin position="1"/>
        <end position="26"/>
    </location>
</feature>
<proteinExistence type="predicted"/>
<gene>
    <name evidence="2" type="ORF">HAV00_04460</name>
</gene>
<dbReference type="PANTHER" id="PTHR39327">
    <property type="match status" value="1"/>
</dbReference>
<sequence>MRSLSKWVAAITAATMFVAGCQSASAGFIGMPSMLGSVAKRISFGNFTLPPLAFTQFCMRYKNECKAERVVFRGGPVRLTEQRWADLKEVNHTVNSSISPEANTEGLAGEKWLINPARGDCNDYAVSKRSQLLARGWPARSLLLSEVVTSWGEGHLILVVRTSAGDLMLDNLSSQIRPWTRASYRWVRMQTPKNPNFWAALGNRSVTG</sequence>
<dbReference type="Gene3D" id="3.10.620.30">
    <property type="match status" value="1"/>
</dbReference>
<keyword evidence="1" id="KW-0732">Signal</keyword>
<evidence type="ECO:0000313" key="2">
    <source>
        <dbReference type="EMBL" id="QIP05549.1"/>
    </source>
</evidence>
<accession>A0A6G8ZZM5</accession>
<feature type="chain" id="PRO_5026283900" evidence="1">
    <location>
        <begin position="27"/>
        <end position="208"/>
    </location>
</feature>
<name>A0A6G8ZZM5_9BRAD</name>
<evidence type="ECO:0000256" key="1">
    <source>
        <dbReference type="SAM" id="SignalP"/>
    </source>
</evidence>
<dbReference type="AlphaFoldDB" id="A0A6G8ZZM5"/>
<dbReference type="InterPro" id="IPR010319">
    <property type="entry name" value="Transglutaminase-like_Cys_pept"/>
</dbReference>
<dbReference type="PROSITE" id="PS51257">
    <property type="entry name" value="PROKAR_LIPOPROTEIN"/>
    <property type="match status" value="1"/>
</dbReference>
<dbReference type="Proteomes" id="UP000500895">
    <property type="component" value="Chromosome"/>
</dbReference>
<dbReference type="RefSeq" id="WP_166466889.1">
    <property type="nucleotide sequence ID" value="NZ_CP050066.2"/>
</dbReference>
<dbReference type="PANTHER" id="PTHR39327:SF1">
    <property type="entry name" value="BLR5470 PROTEIN"/>
    <property type="match status" value="1"/>
</dbReference>
<protein>
    <submittedName>
        <fullName evidence="2">Transglutaminase-like cysteine peptidase</fullName>
    </submittedName>
</protein>